<dbReference type="EMBL" id="JBHUDG010000041">
    <property type="protein sequence ID" value="MFD1631137.1"/>
    <property type="molecule type" value="Genomic_DNA"/>
</dbReference>
<sequence>MNASHVSAKSIQKLSATPFAIKDYARGLPVIAAKAKAEFKVNGCFCFGLIWCIAFGP</sequence>
<gene>
    <name evidence="1" type="ORF">ACFSAH_14775</name>
</gene>
<evidence type="ECO:0000313" key="1">
    <source>
        <dbReference type="EMBL" id="MFD1631137.1"/>
    </source>
</evidence>
<name>A0ABW4IF91_9SPHI</name>
<protein>
    <submittedName>
        <fullName evidence="1">Uncharacterized protein</fullName>
    </submittedName>
</protein>
<accession>A0ABW4IF91</accession>
<dbReference type="Proteomes" id="UP001597118">
    <property type="component" value="Unassembled WGS sequence"/>
</dbReference>
<reference evidence="2" key="1">
    <citation type="journal article" date="2019" name="Int. J. Syst. Evol. Microbiol.">
        <title>The Global Catalogue of Microorganisms (GCM) 10K type strain sequencing project: providing services to taxonomists for standard genome sequencing and annotation.</title>
        <authorList>
            <consortium name="The Broad Institute Genomics Platform"/>
            <consortium name="The Broad Institute Genome Sequencing Center for Infectious Disease"/>
            <person name="Wu L."/>
            <person name="Ma J."/>
        </authorList>
    </citation>
    <scope>NUCLEOTIDE SEQUENCE [LARGE SCALE GENOMIC DNA]</scope>
    <source>
        <strain evidence="2">CCUG 53762</strain>
    </source>
</reference>
<comment type="caution">
    <text evidence="1">The sequence shown here is derived from an EMBL/GenBank/DDBJ whole genome shotgun (WGS) entry which is preliminary data.</text>
</comment>
<evidence type="ECO:0000313" key="2">
    <source>
        <dbReference type="Proteomes" id="UP001597118"/>
    </source>
</evidence>
<proteinExistence type="predicted"/>
<keyword evidence="2" id="KW-1185">Reference proteome</keyword>
<organism evidence="1 2">
    <name type="scientific">Pseudopedobacter beijingensis</name>
    <dbReference type="NCBI Taxonomy" id="1207056"/>
    <lineage>
        <taxon>Bacteria</taxon>
        <taxon>Pseudomonadati</taxon>
        <taxon>Bacteroidota</taxon>
        <taxon>Sphingobacteriia</taxon>
        <taxon>Sphingobacteriales</taxon>
        <taxon>Sphingobacteriaceae</taxon>
        <taxon>Pseudopedobacter</taxon>
    </lineage>
</organism>
<dbReference type="RefSeq" id="WP_379663506.1">
    <property type="nucleotide sequence ID" value="NZ_JBHUDG010000041.1"/>
</dbReference>